<gene>
    <name evidence="1" type="ORF">PHYBLDRAFT_171830</name>
</gene>
<name>A0A162TN54_PHYB8</name>
<dbReference type="InParanoid" id="A0A162TN54"/>
<dbReference type="AlphaFoldDB" id="A0A162TN54"/>
<proteinExistence type="predicted"/>
<accession>A0A162TN54</accession>
<keyword evidence="2" id="KW-1185">Reference proteome</keyword>
<protein>
    <submittedName>
        <fullName evidence="1">Uncharacterized protein</fullName>
    </submittedName>
</protein>
<evidence type="ECO:0000313" key="1">
    <source>
        <dbReference type="EMBL" id="OAD69812.1"/>
    </source>
</evidence>
<organism evidence="1 2">
    <name type="scientific">Phycomyces blakesleeanus (strain ATCC 8743b / DSM 1359 / FGSC 10004 / NBRC 33097 / NRRL 1555)</name>
    <dbReference type="NCBI Taxonomy" id="763407"/>
    <lineage>
        <taxon>Eukaryota</taxon>
        <taxon>Fungi</taxon>
        <taxon>Fungi incertae sedis</taxon>
        <taxon>Mucoromycota</taxon>
        <taxon>Mucoromycotina</taxon>
        <taxon>Mucoromycetes</taxon>
        <taxon>Mucorales</taxon>
        <taxon>Phycomycetaceae</taxon>
        <taxon>Phycomyces</taxon>
    </lineage>
</organism>
<dbReference type="GeneID" id="28997582"/>
<dbReference type="EMBL" id="KV440990">
    <property type="protein sequence ID" value="OAD69812.1"/>
    <property type="molecule type" value="Genomic_DNA"/>
</dbReference>
<dbReference type="RefSeq" id="XP_018287852.1">
    <property type="nucleotide sequence ID" value="XM_018436676.1"/>
</dbReference>
<evidence type="ECO:0000313" key="2">
    <source>
        <dbReference type="Proteomes" id="UP000077315"/>
    </source>
</evidence>
<dbReference type="OrthoDB" id="2274493at2759"/>
<reference evidence="2" key="1">
    <citation type="submission" date="2015-06" db="EMBL/GenBank/DDBJ databases">
        <title>Expansion of signal transduction pathways in fungi by whole-genome duplication.</title>
        <authorList>
            <consortium name="DOE Joint Genome Institute"/>
            <person name="Corrochano L.M."/>
            <person name="Kuo A."/>
            <person name="Marcet-Houben M."/>
            <person name="Polaino S."/>
            <person name="Salamov A."/>
            <person name="Villalobos J.M."/>
            <person name="Alvarez M.I."/>
            <person name="Avalos J."/>
            <person name="Benito E.P."/>
            <person name="Benoit I."/>
            <person name="Burger G."/>
            <person name="Camino L.P."/>
            <person name="Canovas D."/>
            <person name="Cerda-Olmedo E."/>
            <person name="Cheng J.-F."/>
            <person name="Dominguez A."/>
            <person name="Elias M."/>
            <person name="Eslava A.P."/>
            <person name="Glaser F."/>
            <person name="Grimwood J."/>
            <person name="Gutierrez G."/>
            <person name="Heitman J."/>
            <person name="Henrissat B."/>
            <person name="Iturriaga E.A."/>
            <person name="Lang B.F."/>
            <person name="Lavin J.L."/>
            <person name="Lee S."/>
            <person name="Li W."/>
            <person name="Lindquist E."/>
            <person name="Lopez-Garcia S."/>
            <person name="Luque E.M."/>
            <person name="Marcos A.T."/>
            <person name="Martin J."/>
            <person name="McCluskey K."/>
            <person name="Medina H.R."/>
            <person name="Miralles-Duran A."/>
            <person name="Miyazaki A."/>
            <person name="Munoz-Torres E."/>
            <person name="Oguiza J.A."/>
            <person name="Ohm R."/>
            <person name="Olmedo M."/>
            <person name="Orejas M."/>
            <person name="Ortiz-Castellanos L."/>
            <person name="Pisabarro A.G."/>
            <person name="Rodriguez-Romero J."/>
            <person name="Ruiz-Herrera J."/>
            <person name="Ruiz-Vazquez R."/>
            <person name="Sanz C."/>
            <person name="Schackwitz W."/>
            <person name="Schmutz J."/>
            <person name="Shahriari M."/>
            <person name="Shelest E."/>
            <person name="Silva-Franco F."/>
            <person name="Soanes D."/>
            <person name="Syed K."/>
            <person name="Tagua V.G."/>
            <person name="Talbot N.J."/>
            <person name="Thon M."/>
            <person name="De vries R.P."/>
            <person name="Wiebenga A."/>
            <person name="Yadav J.S."/>
            <person name="Braun E.L."/>
            <person name="Baker S."/>
            <person name="Garre V."/>
            <person name="Horwitz B."/>
            <person name="Torres-Martinez S."/>
            <person name="Idnurm A."/>
            <person name="Herrera-Estrella A."/>
            <person name="Gabaldon T."/>
            <person name="Grigoriev I.V."/>
        </authorList>
    </citation>
    <scope>NUCLEOTIDE SEQUENCE [LARGE SCALE GENOMIC DNA]</scope>
    <source>
        <strain evidence="2">NRRL 1555(-)</strain>
    </source>
</reference>
<dbReference type="Proteomes" id="UP000077315">
    <property type="component" value="Unassembled WGS sequence"/>
</dbReference>
<sequence length="146" mass="16814">MTALTLSRSCTRSSRPLQVRFCPQPSVMYTYSQSDYDRSGLFPENSSEISIIKPILFTVSVNFLAPKSHSTATPRTIRKKKISRPKLTIDTSSLHGPLYFTSMTTNHEKKERLMDIEETDILDKDEDEEWILKTRENTRRNSLLAV</sequence>
<dbReference type="VEuPathDB" id="FungiDB:PHYBLDRAFT_171830"/>